<dbReference type="InterPro" id="IPR008699">
    <property type="entry name" value="NDUFB8"/>
</dbReference>
<evidence type="ECO:0000256" key="10">
    <source>
        <dbReference type="ARBA" id="ARBA00022946"/>
    </source>
</evidence>
<evidence type="ECO:0000256" key="17">
    <source>
        <dbReference type="PIRNR" id="PIRNR009288"/>
    </source>
</evidence>
<keyword evidence="11 17" id="KW-0249">Electron transport</keyword>
<feature type="region of interest" description="Disordered" evidence="18">
    <location>
        <begin position="1"/>
        <end position="46"/>
    </location>
</feature>
<dbReference type="PIRSF" id="PIRSF009288">
    <property type="entry name" value="NDUB8"/>
    <property type="match status" value="1"/>
</dbReference>
<protein>
    <recommendedName>
        <fullName evidence="5 17">NADH dehydrogenase [ubiquinone] 1 beta subcomplex subunit 8, mitochondrial</fullName>
    </recommendedName>
    <alternativeName>
        <fullName evidence="16 17">Complex I-ASHI</fullName>
    </alternativeName>
    <alternativeName>
        <fullName evidence="15 17">NADH-ubiquinone oxidoreductase ASHI subunit</fullName>
    </alternativeName>
</protein>
<keyword evidence="8 19" id="KW-0812">Transmembrane</keyword>
<dbReference type="AlphaFoldDB" id="A0A8I5YSW9"/>
<keyword evidence="21" id="KW-1185">Reference proteome</keyword>
<proteinExistence type="inferred from homology"/>
<evidence type="ECO:0000313" key="20">
    <source>
        <dbReference type="Ensembl" id="ENSPPYP00000036953.1"/>
    </source>
</evidence>
<evidence type="ECO:0000256" key="6">
    <source>
        <dbReference type="ARBA" id="ARBA00022448"/>
    </source>
</evidence>
<evidence type="ECO:0000256" key="3">
    <source>
        <dbReference type="ARBA" id="ARBA00008039"/>
    </source>
</evidence>
<gene>
    <name evidence="20" type="primary">NDUFB8</name>
</gene>
<feature type="transmembrane region" description="Helical" evidence="19">
    <location>
        <begin position="129"/>
        <end position="149"/>
    </location>
</feature>
<dbReference type="GO" id="GO:0006120">
    <property type="term" value="P:mitochondrial electron transport, NADH to ubiquinone"/>
    <property type="evidence" value="ECO:0007669"/>
    <property type="project" value="UniProtKB-UniRule"/>
</dbReference>
<dbReference type="GO" id="GO:0045271">
    <property type="term" value="C:respiratory chain complex I"/>
    <property type="evidence" value="ECO:0007669"/>
    <property type="project" value="UniProtKB-UniRule"/>
</dbReference>
<evidence type="ECO:0000256" key="4">
    <source>
        <dbReference type="ARBA" id="ARBA00011533"/>
    </source>
</evidence>
<dbReference type="PANTHER" id="PTHR12840:SF2">
    <property type="entry name" value="NADH DEHYDROGENASE [UBIQUINONE] 1 BETA SUBCOMPLEX SUBUNIT 8, MITOCHONDRIAL"/>
    <property type="match status" value="1"/>
</dbReference>
<evidence type="ECO:0000256" key="16">
    <source>
        <dbReference type="ARBA" id="ARBA00032752"/>
    </source>
</evidence>
<keyword evidence="7 17" id="KW-0679">Respiratory chain</keyword>
<organism evidence="20 21">
    <name type="scientific">Pongo abelii</name>
    <name type="common">Sumatran orangutan</name>
    <name type="synonym">Pongo pygmaeus abelii</name>
    <dbReference type="NCBI Taxonomy" id="9601"/>
    <lineage>
        <taxon>Eukaryota</taxon>
        <taxon>Metazoa</taxon>
        <taxon>Chordata</taxon>
        <taxon>Craniata</taxon>
        <taxon>Vertebrata</taxon>
        <taxon>Euteleostomi</taxon>
        <taxon>Mammalia</taxon>
        <taxon>Eutheria</taxon>
        <taxon>Euarchontoglires</taxon>
        <taxon>Primates</taxon>
        <taxon>Haplorrhini</taxon>
        <taxon>Catarrhini</taxon>
        <taxon>Hominidae</taxon>
        <taxon>Pongo</taxon>
    </lineage>
</organism>
<reference evidence="20" key="2">
    <citation type="submission" date="2025-08" db="UniProtKB">
        <authorList>
            <consortium name="Ensembl"/>
        </authorList>
    </citation>
    <scope>IDENTIFICATION</scope>
</reference>
<comment type="subcellular location">
    <subcellularLocation>
        <location evidence="2">Mitochondrion inner membrane</location>
        <topology evidence="2">Single-pass membrane protein</topology>
        <orientation evidence="2">Matrix side</orientation>
    </subcellularLocation>
</comment>
<dbReference type="OMA" id="WHTMRNH"/>
<reference evidence="20 21" key="1">
    <citation type="submission" date="2008-02" db="EMBL/GenBank/DDBJ databases">
        <title>A 6x draft sequence assembly of the Pongo pygmaeus abelii genome.</title>
        <authorList>
            <person name="Wilson R.K."/>
            <person name="Mardis E."/>
        </authorList>
    </citation>
    <scope>NUCLEOTIDE SEQUENCE [LARGE SCALE GENOMIC DNA]</scope>
</reference>
<comment type="subunit">
    <text evidence="4 17">Complex I is composed of 45 different subunits.</text>
</comment>
<evidence type="ECO:0000256" key="14">
    <source>
        <dbReference type="ARBA" id="ARBA00023136"/>
    </source>
</evidence>
<dbReference type="InterPro" id="IPR016551">
    <property type="entry name" value="Ndufb8_metazoa"/>
</dbReference>
<evidence type="ECO:0000256" key="1">
    <source>
        <dbReference type="ARBA" id="ARBA00003195"/>
    </source>
</evidence>
<keyword evidence="14 17" id="KW-0472">Membrane</keyword>
<evidence type="ECO:0000256" key="5">
    <source>
        <dbReference type="ARBA" id="ARBA00020530"/>
    </source>
</evidence>
<evidence type="ECO:0000256" key="7">
    <source>
        <dbReference type="ARBA" id="ARBA00022660"/>
    </source>
</evidence>
<evidence type="ECO:0000256" key="12">
    <source>
        <dbReference type="ARBA" id="ARBA00022989"/>
    </source>
</evidence>
<dbReference type="Pfam" id="PF05821">
    <property type="entry name" value="NDUF_B8"/>
    <property type="match status" value="1"/>
</dbReference>
<evidence type="ECO:0000256" key="18">
    <source>
        <dbReference type="SAM" id="MobiDB-lite"/>
    </source>
</evidence>
<comment type="function">
    <text evidence="1 17">Accessory subunit of the mitochondrial membrane respiratory chain NADH dehydrogenase (Complex I), that is believed not to be involved in catalysis. Complex I functions in the transfer of electrons from NADH to the respiratory chain. The immediate electron acceptor for the enzyme is believed to be ubiquinone.</text>
</comment>
<comment type="similarity">
    <text evidence="3 17">Belongs to the complex I NDUFB8 subunit family.</text>
</comment>
<evidence type="ECO:0000256" key="9">
    <source>
        <dbReference type="ARBA" id="ARBA00022792"/>
    </source>
</evidence>
<reference evidence="20" key="3">
    <citation type="submission" date="2025-09" db="UniProtKB">
        <authorList>
            <consortium name="Ensembl"/>
        </authorList>
    </citation>
    <scope>IDENTIFICATION</scope>
</reference>
<sequence length="182" mass="21555">MSCERERSRDIKKAEPRPEGAPPNASHMTKDMFPGPYPRTPEERAAAAKKYNMRVEDYEPYPDDGMGYGDYPKLPDRSQHERDPWYSWDQPDLRLNWGEPMHWHLDMFNRNRVDTSPIPVSWNVMCMQLFGFLAFMIFMCWVGEVYPVYQPVGPKQYPYNNLYLERGGDPSKEPERVVHYEI</sequence>
<evidence type="ECO:0000256" key="8">
    <source>
        <dbReference type="ARBA" id="ARBA00022692"/>
    </source>
</evidence>
<dbReference type="Ensembl" id="ENSPPYT00000048974.1">
    <property type="protein sequence ID" value="ENSPPYP00000036953.1"/>
    <property type="gene ID" value="ENSPPYG00000002570.3"/>
</dbReference>
<evidence type="ECO:0000256" key="19">
    <source>
        <dbReference type="SAM" id="Phobius"/>
    </source>
</evidence>
<keyword evidence="6 17" id="KW-0813">Transport</keyword>
<evidence type="ECO:0000256" key="11">
    <source>
        <dbReference type="ARBA" id="ARBA00022982"/>
    </source>
</evidence>
<evidence type="ECO:0000313" key="21">
    <source>
        <dbReference type="Proteomes" id="UP000001595"/>
    </source>
</evidence>
<dbReference type="PANTHER" id="PTHR12840">
    <property type="entry name" value="NADH-UBIQUINONE OXIDOREDUCTASE ASHI SUBUNIT"/>
    <property type="match status" value="1"/>
</dbReference>
<keyword evidence="12 19" id="KW-1133">Transmembrane helix</keyword>
<evidence type="ECO:0000256" key="15">
    <source>
        <dbReference type="ARBA" id="ARBA00032699"/>
    </source>
</evidence>
<dbReference type="GO" id="GO:0005743">
    <property type="term" value="C:mitochondrial inner membrane"/>
    <property type="evidence" value="ECO:0007669"/>
    <property type="project" value="UniProtKB-SubCell"/>
</dbReference>
<evidence type="ECO:0000256" key="2">
    <source>
        <dbReference type="ARBA" id="ARBA00004298"/>
    </source>
</evidence>
<dbReference type="GeneTree" id="ENSGT00390000000628"/>
<keyword evidence="10" id="KW-0809">Transit peptide</keyword>
<keyword evidence="13 17" id="KW-0496">Mitochondrion</keyword>
<feature type="compositionally biased region" description="Basic and acidic residues" evidence="18">
    <location>
        <begin position="1"/>
        <end position="18"/>
    </location>
</feature>
<accession>A0A8I5YSW9</accession>
<dbReference type="Proteomes" id="UP000001595">
    <property type="component" value="Chromosome 10"/>
</dbReference>
<keyword evidence="9 17" id="KW-0999">Mitochondrion inner membrane</keyword>
<name>A0A8I5YSW9_PONAB</name>
<evidence type="ECO:0000256" key="13">
    <source>
        <dbReference type="ARBA" id="ARBA00023128"/>
    </source>
</evidence>